<sequence length="189" mass="20914">MIIDAAREEFTRTGYAGTKVRAIAVRAGVNDAMLYRHFESKEELFEAAVAGPISNAVRSIIERPWPDEPQGTGTAVMRERTVTFFEDLLRAMSEIAPLLGVVLFADQDRGRHFYREHIETAFAGIATLTRATIGDWLHKDFDEEMFARIVIGLGFMMAVDGHLGSHGARDARTQAVELTTILFDGIAVG</sequence>
<evidence type="ECO:0000313" key="6">
    <source>
        <dbReference type="EMBL" id="BBY25730.1"/>
    </source>
</evidence>
<feature type="domain" description="HTH tetR-type" evidence="5">
    <location>
        <begin position="1"/>
        <end position="56"/>
    </location>
</feature>
<keyword evidence="2 4" id="KW-0238">DNA-binding</keyword>
<reference evidence="6 7" key="1">
    <citation type="journal article" date="2019" name="Emerg. Microbes Infect.">
        <title>Comprehensive subspecies identification of 175 nontuberculous mycobacteria species based on 7547 genomic profiles.</title>
        <authorList>
            <person name="Matsumoto Y."/>
            <person name="Kinjo T."/>
            <person name="Motooka D."/>
            <person name="Nabeya D."/>
            <person name="Jung N."/>
            <person name="Uechi K."/>
            <person name="Horii T."/>
            <person name="Iida T."/>
            <person name="Fujita J."/>
            <person name="Nakamura S."/>
        </authorList>
    </citation>
    <scope>NUCLEOTIDE SEQUENCE [LARGE SCALE GENOMIC DNA]</scope>
    <source>
        <strain evidence="6 7">JCM 17783</strain>
    </source>
</reference>
<evidence type="ECO:0000259" key="5">
    <source>
        <dbReference type="PROSITE" id="PS50977"/>
    </source>
</evidence>
<evidence type="ECO:0000256" key="3">
    <source>
        <dbReference type="ARBA" id="ARBA00023163"/>
    </source>
</evidence>
<organism evidence="6 7">
    <name type="scientific">Mycobacterium stomatepiae</name>
    <dbReference type="NCBI Taxonomy" id="470076"/>
    <lineage>
        <taxon>Bacteria</taxon>
        <taxon>Bacillati</taxon>
        <taxon>Actinomycetota</taxon>
        <taxon>Actinomycetes</taxon>
        <taxon>Mycobacteriales</taxon>
        <taxon>Mycobacteriaceae</taxon>
        <taxon>Mycobacterium</taxon>
        <taxon>Mycobacterium simiae complex</taxon>
    </lineage>
</organism>
<keyword evidence="1" id="KW-0805">Transcription regulation</keyword>
<dbReference type="Proteomes" id="UP000467130">
    <property type="component" value="Chromosome"/>
</dbReference>
<protein>
    <submittedName>
        <fullName evidence="6">TetR family transcriptional regulator</fullName>
    </submittedName>
</protein>
<dbReference type="PRINTS" id="PR00455">
    <property type="entry name" value="HTHTETR"/>
</dbReference>
<dbReference type="GO" id="GO:0003700">
    <property type="term" value="F:DNA-binding transcription factor activity"/>
    <property type="evidence" value="ECO:0007669"/>
    <property type="project" value="TreeGrafter"/>
</dbReference>
<dbReference type="AlphaFoldDB" id="A0A7I7QHX0"/>
<proteinExistence type="predicted"/>
<gene>
    <name evidence="6" type="ORF">MSTO_59350</name>
</gene>
<dbReference type="SUPFAM" id="SSF46689">
    <property type="entry name" value="Homeodomain-like"/>
    <property type="match status" value="1"/>
</dbReference>
<evidence type="ECO:0000256" key="4">
    <source>
        <dbReference type="PROSITE-ProRule" id="PRU00335"/>
    </source>
</evidence>
<evidence type="ECO:0000256" key="1">
    <source>
        <dbReference type="ARBA" id="ARBA00023015"/>
    </source>
</evidence>
<keyword evidence="3" id="KW-0804">Transcription</keyword>
<dbReference type="InterPro" id="IPR009057">
    <property type="entry name" value="Homeodomain-like_sf"/>
</dbReference>
<evidence type="ECO:0000256" key="2">
    <source>
        <dbReference type="ARBA" id="ARBA00023125"/>
    </source>
</evidence>
<dbReference type="EMBL" id="AP022587">
    <property type="protein sequence ID" value="BBY25730.1"/>
    <property type="molecule type" value="Genomic_DNA"/>
</dbReference>
<dbReference type="InterPro" id="IPR001647">
    <property type="entry name" value="HTH_TetR"/>
</dbReference>
<dbReference type="KEGG" id="msto:MSTO_59350"/>
<name>A0A7I7QHX0_9MYCO</name>
<dbReference type="InterPro" id="IPR050109">
    <property type="entry name" value="HTH-type_TetR-like_transc_reg"/>
</dbReference>
<dbReference type="Pfam" id="PF00440">
    <property type="entry name" value="TetR_N"/>
    <property type="match status" value="1"/>
</dbReference>
<keyword evidence="7" id="KW-1185">Reference proteome</keyword>
<dbReference type="Gene3D" id="1.10.357.10">
    <property type="entry name" value="Tetracycline Repressor, domain 2"/>
    <property type="match status" value="1"/>
</dbReference>
<dbReference type="GO" id="GO:0000976">
    <property type="term" value="F:transcription cis-regulatory region binding"/>
    <property type="evidence" value="ECO:0007669"/>
    <property type="project" value="TreeGrafter"/>
</dbReference>
<accession>A0A7I7QHX0</accession>
<evidence type="ECO:0000313" key="7">
    <source>
        <dbReference type="Proteomes" id="UP000467130"/>
    </source>
</evidence>
<feature type="DNA-binding region" description="H-T-H motif" evidence="4">
    <location>
        <begin position="19"/>
        <end position="38"/>
    </location>
</feature>
<dbReference type="PANTHER" id="PTHR30055:SF234">
    <property type="entry name" value="HTH-TYPE TRANSCRIPTIONAL REGULATOR BETI"/>
    <property type="match status" value="1"/>
</dbReference>
<dbReference type="PANTHER" id="PTHR30055">
    <property type="entry name" value="HTH-TYPE TRANSCRIPTIONAL REGULATOR RUTR"/>
    <property type="match status" value="1"/>
</dbReference>
<dbReference type="PROSITE" id="PS50977">
    <property type="entry name" value="HTH_TETR_2"/>
    <property type="match status" value="1"/>
</dbReference>